<gene>
    <name evidence="1" type="ORF">RRG08_054964</name>
</gene>
<evidence type="ECO:0000313" key="2">
    <source>
        <dbReference type="Proteomes" id="UP001283361"/>
    </source>
</evidence>
<reference evidence="1" key="1">
    <citation type="journal article" date="2023" name="G3 (Bethesda)">
        <title>A reference genome for the long-term kleptoplast-retaining sea slug Elysia crispata morphotype clarki.</title>
        <authorList>
            <person name="Eastman K.E."/>
            <person name="Pendleton A.L."/>
            <person name="Shaikh M.A."/>
            <person name="Suttiyut T."/>
            <person name="Ogas R."/>
            <person name="Tomko P."/>
            <person name="Gavelis G."/>
            <person name="Widhalm J.R."/>
            <person name="Wisecaver J.H."/>
        </authorList>
    </citation>
    <scope>NUCLEOTIDE SEQUENCE</scope>
    <source>
        <strain evidence="1">ECLA1</strain>
    </source>
</reference>
<keyword evidence="2" id="KW-1185">Reference proteome</keyword>
<dbReference type="AlphaFoldDB" id="A0AAE1ASB6"/>
<proteinExistence type="predicted"/>
<comment type="caution">
    <text evidence="1">The sequence shown here is derived from an EMBL/GenBank/DDBJ whole genome shotgun (WGS) entry which is preliminary data.</text>
</comment>
<name>A0AAE1ASB6_9GAST</name>
<sequence length="106" mass="11717">MVPVETVLALYLLVRSTKYNNGGDSASSVSHVELVPYVDPNLLIYSTCLIRMQTGVQSDHKSRRQSSGFLAAHEQRSGAATCHHSSNESFKTNLTLVTDEEITCRF</sequence>
<dbReference type="EMBL" id="JAWDGP010001291">
    <property type="protein sequence ID" value="KAK3793028.1"/>
    <property type="molecule type" value="Genomic_DNA"/>
</dbReference>
<accession>A0AAE1ASB6</accession>
<organism evidence="1 2">
    <name type="scientific">Elysia crispata</name>
    <name type="common">lettuce slug</name>
    <dbReference type="NCBI Taxonomy" id="231223"/>
    <lineage>
        <taxon>Eukaryota</taxon>
        <taxon>Metazoa</taxon>
        <taxon>Spiralia</taxon>
        <taxon>Lophotrochozoa</taxon>
        <taxon>Mollusca</taxon>
        <taxon>Gastropoda</taxon>
        <taxon>Heterobranchia</taxon>
        <taxon>Euthyneura</taxon>
        <taxon>Panpulmonata</taxon>
        <taxon>Sacoglossa</taxon>
        <taxon>Placobranchoidea</taxon>
        <taxon>Plakobranchidae</taxon>
        <taxon>Elysia</taxon>
    </lineage>
</organism>
<protein>
    <submittedName>
        <fullName evidence="1">Uncharacterized protein</fullName>
    </submittedName>
</protein>
<dbReference type="Proteomes" id="UP001283361">
    <property type="component" value="Unassembled WGS sequence"/>
</dbReference>
<evidence type="ECO:0000313" key="1">
    <source>
        <dbReference type="EMBL" id="KAK3793028.1"/>
    </source>
</evidence>